<keyword evidence="2" id="KW-0604">Photosystem II</keyword>
<dbReference type="InterPro" id="IPR015943">
    <property type="entry name" value="WD40/YVTN_repeat-like_dom_sf"/>
</dbReference>
<proteinExistence type="predicted"/>
<dbReference type="SUPFAM" id="SSF110296">
    <property type="entry name" value="Oligoxyloglucan reducing end-specific cellobiohydrolase"/>
    <property type="match status" value="1"/>
</dbReference>
<feature type="chain" id="PRO_5047528601" evidence="3">
    <location>
        <begin position="28"/>
        <end position="321"/>
    </location>
</feature>
<accession>A0ABS9K143</accession>
<dbReference type="PANTHER" id="PTHR47199">
    <property type="entry name" value="PHOTOSYSTEM II STABILITY/ASSEMBLY FACTOR HCF136, CHLOROPLASTIC"/>
    <property type="match status" value="1"/>
</dbReference>
<evidence type="ECO:0000259" key="4">
    <source>
        <dbReference type="Pfam" id="PF14870"/>
    </source>
</evidence>
<dbReference type="Proteomes" id="UP001165384">
    <property type="component" value="Unassembled WGS sequence"/>
</dbReference>
<name>A0ABS9K143_9RHOO</name>
<keyword evidence="6" id="KW-1185">Reference proteome</keyword>
<evidence type="ECO:0000256" key="3">
    <source>
        <dbReference type="SAM" id="SignalP"/>
    </source>
</evidence>
<evidence type="ECO:0000313" key="5">
    <source>
        <dbReference type="EMBL" id="MCG2576897.1"/>
    </source>
</evidence>
<protein>
    <submittedName>
        <fullName evidence="5">YCF48-related protein</fullName>
    </submittedName>
</protein>
<reference evidence="5" key="1">
    <citation type="submission" date="2022-01" db="EMBL/GenBank/DDBJ databases">
        <authorList>
            <person name="Jo J.-H."/>
            <person name="Im W.-T."/>
        </authorList>
    </citation>
    <scope>NUCLEOTIDE SEQUENCE</scope>
    <source>
        <strain evidence="5">XY25</strain>
    </source>
</reference>
<gene>
    <name evidence="5" type="ORF">LZ012_07805</name>
</gene>
<dbReference type="RefSeq" id="WP_275709300.1">
    <property type="nucleotide sequence ID" value="NZ_JAKLTN010000001.1"/>
</dbReference>
<comment type="caution">
    <text evidence="5">The sequence shown here is derived from an EMBL/GenBank/DDBJ whole genome shotgun (WGS) entry which is preliminary data.</text>
</comment>
<dbReference type="EMBL" id="JAKLTN010000001">
    <property type="protein sequence ID" value="MCG2576897.1"/>
    <property type="molecule type" value="Genomic_DNA"/>
</dbReference>
<dbReference type="Pfam" id="PF02012">
    <property type="entry name" value="BNR"/>
    <property type="match status" value="1"/>
</dbReference>
<dbReference type="PANTHER" id="PTHR47199:SF2">
    <property type="entry name" value="PHOTOSYSTEM II STABILITY_ASSEMBLY FACTOR HCF136, CHLOROPLASTIC"/>
    <property type="match status" value="1"/>
</dbReference>
<dbReference type="InterPro" id="IPR028203">
    <property type="entry name" value="PSII_CF48-like_dom"/>
</dbReference>
<dbReference type="PROSITE" id="PS51257">
    <property type="entry name" value="PROKAR_LIPOPROTEIN"/>
    <property type="match status" value="1"/>
</dbReference>
<keyword evidence="3" id="KW-0732">Signal</keyword>
<evidence type="ECO:0000313" key="6">
    <source>
        <dbReference type="Proteomes" id="UP001165384"/>
    </source>
</evidence>
<dbReference type="Gene3D" id="2.130.10.10">
    <property type="entry name" value="YVTN repeat-like/Quinoprotein amine dehydrogenase"/>
    <property type="match status" value="1"/>
</dbReference>
<evidence type="ECO:0000256" key="1">
    <source>
        <dbReference type="ARBA" id="ARBA00022531"/>
    </source>
</evidence>
<feature type="signal peptide" evidence="3">
    <location>
        <begin position="1"/>
        <end position="27"/>
    </location>
</feature>
<evidence type="ECO:0000256" key="2">
    <source>
        <dbReference type="ARBA" id="ARBA00023276"/>
    </source>
</evidence>
<sequence>MGRISAARHWPLGAAIAGLLLSACTQAPDMSGIAAERERSVKRYDISQAIAGNGQVIVVGTQSGVALLSRDQGATWQRQPLGQTSLVDIAVCADKTFVAIDHYHKVWSADAEGKNWQSVQLEQPRTPLAVTCSPQGGWWVAGTNAVIAGSADKGKTWQVTDLGEDTQITALQFVDAKRVVAVGEFGLTVMSDDGGANWKKGPKIPGDFYPYAALFRDAREGWVSGIAGQMLHTRDGGQTWHKQVNATQAALNRLFVHDGVPYGAGNGGIVARLDGDSWRNVPYPDPLPMFLGGGASLPGQAAVVIGGPGGLLRAVGTATNK</sequence>
<dbReference type="InterPro" id="IPR002860">
    <property type="entry name" value="BNR_rpt"/>
</dbReference>
<keyword evidence="1" id="KW-0602">Photosynthesis</keyword>
<dbReference type="Pfam" id="PF14870">
    <property type="entry name" value="PSII_BNR"/>
    <property type="match status" value="1"/>
</dbReference>
<organism evidence="5 6">
    <name type="scientific">Dechloromonas hankyongensis</name>
    <dbReference type="NCBI Taxonomy" id="2908002"/>
    <lineage>
        <taxon>Bacteria</taxon>
        <taxon>Pseudomonadati</taxon>
        <taxon>Pseudomonadota</taxon>
        <taxon>Betaproteobacteria</taxon>
        <taxon>Rhodocyclales</taxon>
        <taxon>Azonexaceae</taxon>
        <taxon>Dechloromonas</taxon>
    </lineage>
</organism>
<feature type="domain" description="Photosynthesis system II assembly factor Ycf48/Hcf136-like" evidence="4">
    <location>
        <begin position="112"/>
        <end position="208"/>
    </location>
</feature>